<keyword evidence="2" id="KW-1185">Reference proteome</keyword>
<name>D1ZZZ6_TRICA</name>
<dbReference type="Proteomes" id="UP000007266">
    <property type="component" value="Linkage group 4"/>
</dbReference>
<proteinExistence type="predicted"/>
<evidence type="ECO:0000313" key="2">
    <source>
        <dbReference type="Proteomes" id="UP000007266"/>
    </source>
</evidence>
<dbReference type="AlphaFoldDB" id="D1ZZZ6"/>
<dbReference type="InParanoid" id="D1ZZZ6"/>
<dbReference type="EMBL" id="KQ971338">
    <property type="protein sequence ID" value="EFA02446.1"/>
    <property type="molecule type" value="Genomic_DNA"/>
</dbReference>
<sequence>MRHFHVKYAVGDSLIQCSDNRFRYTYPIYYFRKLIYKFTAD</sequence>
<dbReference type="HOGENOM" id="CLU_3280152_0_0_1"/>
<protein>
    <submittedName>
        <fullName evidence="1">Uncharacterized protein</fullName>
    </submittedName>
</protein>
<evidence type="ECO:0000313" key="1">
    <source>
        <dbReference type="EMBL" id="EFA02446.1"/>
    </source>
</evidence>
<accession>D1ZZZ6</accession>
<reference evidence="1 2" key="2">
    <citation type="journal article" date="2010" name="Nucleic Acids Res.">
        <title>BeetleBase in 2010: revisions to provide comprehensive genomic information for Tribolium castaneum.</title>
        <authorList>
            <person name="Kim H.S."/>
            <person name="Murphy T."/>
            <person name="Xia J."/>
            <person name="Caragea D."/>
            <person name="Park Y."/>
            <person name="Beeman R.W."/>
            <person name="Lorenzen M.D."/>
            <person name="Butcher S."/>
            <person name="Manak J.R."/>
            <person name="Brown S.J."/>
        </authorList>
    </citation>
    <scope>GENOME REANNOTATION</scope>
    <source>
        <strain evidence="1 2">Georgia GA2</strain>
    </source>
</reference>
<gene>
    <name evidence="1" type="primary">GLEAN_08133</name>
    <name evidence="1" type="ORF">TcasGA2_TC008133</name>
</gene>
<reference evidence="1 2" key="1">
    <citation type="journal article" date="2008" name="Nature">
        <title>The genome of the model beetle and pest Tribolium castaneum.</title>
        <authorList>
            <consortium name="Tribolium Genome Sequencing Consortium"/>
            <person name="Richards S."/>
            <person name="Gibbs R.A."/>
            <person name="Weinstock G.M."/>
            <person name="Brown S.J."/>
            <person name="Denell R."/>
            <person name="Beeman R.W."/>
            <person name="Gibbs R."/>
            <person name="Beeman R.W."/>
            <person name="Brown S.J."/>
            <person name="Bucher G."/>
            <person name="Friedrich M."/>
            <person name="Grimmelikhuijzen C.J."/>
            <person name="Klingler M."/>
            <person name="Lorenzen M."/>
            <person name="Richards S."/>
            <person name="Roth S."/>
            <person name="Schroder R."/>
            <person name="Tautz D."/>
            <person name="Zdobnov E.M."/>
            <person name="Muzny D."/>
            <person name="Gibbs R.A."/>
            <person name="Weinstock G.M."/>
            <person name="Attaway T."/>
            <person name="Bell S."/>
            <person name="Buhay C.J."/>
            <person name="Chandrabose M.N."/>
            <person name="Chavez D."/>
            <person name="Clerk-Blankenburg K.P."/>
            <person name="Cree A."/>
            <person name="Dao M."/>
            <person name="Davis C."/>
            <person name="Chacko J."/>
            <person name="Dinh H."/>
            <person name="Dugan-Rocha S."/>
            <person name="Fowler G."/>
            <person name="Garner T.T."/>
            <person name="Garnes J."/>
            <person name="Gnirke A."/>
            <person name="Hawes A."/>
            <person name="Hernandez J."/>
            <person name="Hines S."/>
            <person name="Holder M."/>
            <person name="Hume J."/>
            <person name="Jhangiani S.N."/>
            <person name="Joshi V."/>
            <person name="Khan Z.M."/>
            <person name="Jackson L."/>
            <person name="Kovar C."/>
            <person name="Kowis A."/>
            <person name="Lee S."/>
            <person name="Lewis L.R."/>
            <person name="Margolis J."/>
            <person name="Morgan M."/>
            <person name="Nazareth L.V."/>
            <person name="Nguyen N."/>
            <person name="Okwuonu G."/>
            <person name="Parker D."/>
            <person name="Richards S."/>
            <person name="Ruiz S.J."/>
            <person name="Santibanez J."/>
            <person name="Savard J."/>
            <person name="Scherer S.E."/>
            <person name="Schneider B."/>
            <person name="Sodergren E."/>
            <person name="Tautz D."/>
            <person name="Vattahil S."/>
            <person name="Villasana D."/>
            <person name="White C.S."/>
            <person name="Wright R."/>
            <person name="Park Y."/>
            <person name="Beeman R.W."/>
            <person name="Lord J."/>
            <person name="Oppert B."/>
            <person name="Lorenzen M."/>
            <person name="Brown S."/>
            <person name="Wang L."/>
            <person name="Savard J."/>
            <person name="Tautz D."/>
            <person name="Richards S."/>
            <person name="Weinstock G."/>
            <person name="Gibbs R.A."/>
            <person name="Liu Y."/>
            <person name="Worley K."/>
            <person name="Weinstock G."/>
            <person name="Elsik C.G."/>
            <person name="Reese J.T."/>
            <person name="Elhaik E."/>
            <person name="Landan G."/>
            <person name="Graur D."/>
            <person name="Arensburger P."/>
            <person name="Atkinson P."/>
            <person name="Beeman R.W."/>
            <person name="Beidler J."/>
            <person name="Brown S.J."/>
            <person name="Demuth J.P."/>
            <person name="Drury D.W."/>
            <person name="Du Y.Z."/>
            <person name="Fujiwara H."/>
            <person name="Lorenzen M."/>
            <person name="Maselli V."/>
            <person name="Osanai M."/>
            <person name="Park Y."/>
            <person name="Robertson H.M."/>
            <person name="Tu Z."/>
            <person name="Wang J.J."/>
            <person name="Wang S."/>
            <person name="Richards S."/>
            <person name="Song H."/>
            <person name="Zhang L."/>
            <person name="Sodergren E."/>
            <person name="Werner D."/>
            <person name="Stanke M."/>
            <person name="Morgenstern B."/>
            <person name="Solovyev V."/>
            <person name="Kosarev P."/>
            <person name="Brown G."/>
            <person name="Chen H.C."/>
            <person name="Ermolaeva O."/>
            <person name="Hlavina W."/>
            <person name="Kapustin Y."/>
            <person name="Kiryutin B."/>
            <person name="Kitts P."/>
            <person name="Maglott D."/>
            <person name="Pruitt K."/>
            <person name="Sapojnikov V."/>
            <person name="Souvorov A."/>
            <person name="Mackey A.J."/>
            <person name="Waterhouse R.M."/>
            <person name="Wyder S."/>
            <person name="Zdobnov E.M."/>
            <person name="Zdobnov E.M."/>
            <person name="Wyder S."/>
            <person name="Kriventseva E.V."/>
            <person name="Kadowaki T."/>
            <person name="Bork P."/>
            <person name="Aranda M."/>
            <person name="Bao R."/>
            <person name="Beermann A."/>
            <person name="Berns N."/>
            <person name="Bolognesi R."/>
            <person name="Bonneton F."/>
            <person name="Bopp D."/>
            <person name="Brown S.J."/>
            <person name="Bucher G."/>
            <person name="Butts T."/>
            <person name="Chaumot A."/>
            <person name="Denell R.E."/>
            <person name="Ferrier D.E."/>
            <person name="Friedrich M."/>
            <person name="Gordon C.M."/>
            <person name="Jindra M."/>
            <person name="Klingler M."/>
            <person name="Lan Q."/>
            <person name="Lattorff H.M."/>
            <person name="Laudet V."/>
            <person name="von Levetsow C."/>
            <person name="Liu Z."/>
            <person name="Lutz R."/>
            <person name="Lynch J.A."/>
            <person name="da Fonseca R.N."/>
            <person name="Posnien N."/>
            <person name="Reuter R."/>
            <person name="Roth S."/>
            <person name="Savard J."/>
            <person name="Schinko J.B."/>
            <person name="Schmitt C."/>
            <person name="Schoppmeier M."/>
            <person name="Schroder R."/>
            <person name="Shippy T.D."/>
            <person name="Simonnet F."/>
            <person name="Marques-Souza H."/>
            <person name="Tautz D."/>
            <person name="Tomoyasu Y."/>
            <person name="Trauner J."/>
            <person name="Van der Zee M."/>
            <person name="Vervoort M."/>
            <person name="Wittkopp N."/>
            <person name="Wimmer E.A."/>
            <person name="Yang X."/>
            <person name="Jones A.K."/>
            <person name="Sattelle D.B."/>
            <person name="Ebert P.R."/>
            <person name="Nelson D."/>
            <person name="Scott J.G."/>
            <person name="Beeman R.W."/>
            <person name="Muthukrishnan S."/>
            <person name="Kramer K.J."/>
            <person name="Arakane Y."/>
            <person name="Beeman R.W."/>
            <person name="Zhu Q."/>
            <person name="Hogenkamp D."/>
            <person name="Dixit R."/>
            <person name="Oppert B."/>
            <person name="Jiang H."/>
            <person name="Zou Z."/>
            <person name="Marshall J."/>
            <person name="Elpidina E."/>
            <person name="Vinokurov K."/>
            <person name="Oppert C."/>
            <person name="Zou Z."/>
            <person name="Evans J."/>
            <person name="Lu Z."/>
            <person name="Zhao P."/>
            <person name="Sumathipala N."/>
            <person name="Altincicek B."/>
            <person name="Vilcinskas A."/>
            <person name="Williams M."/>
            <person name="Hultmark D."/>
            <person name="Hetru C."/>
            <person name="Jiang H."/>
            <person name="Grimmelikhuijzen C.J."/>
            <person name="Hauser F."/>
            <person name="Cazzamali G."/>
            <person name="Williamson M."/>
            <person name="Park Y."/>
            <person name="Li B."/>
            <person name="Tanaka Y."/>
            <person name="Predel R."/>
            <person name="Neupert S."/>
            <person name="Schachtner J."/>
            <person name="Verleyen P."/>
            <person name="Raible F."/>
            <person name="Bork P."/>
            <person name="Friedrich M."/>
            <person name="Walden K.K."/>
            <person name="Robertson H.M."/>
            <person name="Angeli S."/>
            <person name="Foret S."/>
            <person name="Bucher G."/>
            <person name="Schuetz S."/>
            <person name="Maleszka R."/>
            <person name="Wimmer E.A."/>
            <person name="Beeman R.W."/>
            <person name="Lorenzen M."/>
            <person name="Tomoyasu Y."/>
            <person name="Miller S.C."/>
            <person name="Grossmann D."/>
            <person name="Bucher G."/>
        </authorList>
    </citation>
    <scope>NUCLEOTIDE SEQUENCE [LARGE SCALE GENOMIC DNA]</scope>
    <source>
        <strain evidence="1 2">Georgia GA2</strain>
    </source>
</reference>
<organism evidence="1 2">
    <name type="scientific">Tribolium castaneum</name>
    <name type="common">Red flour beetle</name>
    <dbReference type="NCBI Taxonomy" id="7070"/>
    <lineage>
        <taxon>Eukaryota</taxon>
        <taxon>Metazoa</taxon>
        <taxon>Ecdysozoa</taxon>
        <taxon>Arthropoda</taxon>
        <taxon>Hexapoda</taxon>
        <taxon>Insecta</taxon>
        <taxon>Pterygota</taxon>
        <taxon>Neoptera</taxon>
        <taxon>Endopterygota</taxon>
        <taxon>Coleoptera</taxon>
        <taxon>Polyphaga</taxon>
        <taxon>Cucujiformia</taxon>
        <taxon>Tenebrionidae</taxon>
        <taxon>Tenebrionidae incertae sedis</taxon>
        <taxon>Tribolium</taxon>
    </lineage>
</organism>